<evidence type="ECO:0000313" key="1">
    <source>
        <dbReference type="EMBL" id="GIZ02500.1"/>
    </source>
</evidence>
<reference evidence="1 2" key="1">
    <citation type="submission" date="2021-06" db="EMBL/GenBank/DDBJ databases">
        <title>Caerostris extrusa draft genome.</title>
        <authorList>
            <person name="Kono N."/>
            <person name="Arakawa K."/>
        </authorList>
    </citation>
    <scope>NUCLEOTIDE SEQUENCE [LARGE SCALE GENOMIC DNA]</scope>
</reference>
<name>A0AAV4Y8J2_CAEEX</name>
<gene>
    <name evidence="1" type="ORF">CEXT_132231</name>
</gene>
<dbReference type="AlphaFoldDB" id="A0AAV4Y8J2"/>
<comment type="caution">
    <text evidence="1">The sequence shown here is derived from an EMBL/GenBank/DDBJ whole genome shotgun (WGS) entry which is preliminary data.</text>
</comment>
<keyword evidence="2" id="KW-1185">Reference proteome</keyword>
<evidence type="ECO:0000313" key="2">
    <source>
        <dbReference type="Proteomes" id="UP001054945"/>
    </source>
</evidence>
<accession>A0AAV4Y8J2</accession>
<sequence length="90" mass="10379">MTGQLSASRYLLKRKKNVNLTIMLDNGNSHYTLIITHTMCWSLSPEEEDRRPGNNWIIDPFSENIEDSSLTGITKIHHGSFIQRQFGILF</sequence>
<organism evidence="1 2">
    <name type="scientific">Caerostris extrusa</name>
    <name type="common">Bark spider</name>
    <name type="synonym">Caerostris bankana</name>
    <dbReference type="NCBI Taxonomy" id="172846"/>
    <lineage>
        <taxon>Eukaryota</taxon>
        <taxon>Metazoa</taxon>
        <taxon>Ecdysozoa</taxon>
        <taxon>Arthropoda</taxon>
        <taxon>Chelicerata</taxon>
        <taxon>Arachnida</taxon>
        <taxon>Araneae</taxon>
        <taxon>Araneomorphae</taxon>
        <taxon>Entelegynae</taxon>
        <taxon>Araneoidea</taxon>
        <taxon>Araneidae</taxon>
        <taxon>Caerostris</taxon>
    </lineage>
</organism>
<protein>
    <recommendedName>
        <fullName evidence="3">DDE-1 domain-containing protein</fullName>
    </recommendedName>
</protein>
<proteinExistence type="predicted"/>
<dbReference type="Proteomes" id="UP001054945">
    <property type="component" value="Unassembled WGS sequence"/>
</dbReference>
<dbReference type="EMBL" id="BPLR01018818">
    <property type="protein sequence ID" value="GIZ02500.1"/>
    <property type="molecule type" value="Genomic_DNA"/>
</dbReference>
<evidence type="ECO:0008006" key="3">
    <source>
        <dbReference type="Google" id="ProtNLM"/>
    </source>
</evidence>